<keyword evidence="3" id="KW-0804">Transcription</keyword>
<dbReference type="CDD" id="cd00090">
    <property type="entry name" value="HTH_ARSR"/>
    <property type="match status" value="1"/>
</dbReference>
<sequence>MLSNETCQEYCFHKDIVNRLRPVAEEAAKLAPIFKALSDETRVKIIYALAQAELCVCDIAELTGCTLPAVSHHLRILRNIGLAKSRKEGKFIYYNIDDHHVSQIINAAFAHLREGRHHE</sequence>
<evidence type="ECO:0000313" key="6">
    <source>
        <dbReference type="EMBL" id="AEF93933.1"/>
    </source>
</evidence>
<dbReference type="InterPro" id="IPR036390">
    <property type="entry name" value="WH_DNA-bd_sf"/>
</dbReference>
<evidence type="ECO:0000256" key="4">
    <source>
        <dbReference type="ARBA" id="ARBA00043263"/>
    </source>
</evidence>
<dbReference type="InterPro" id="IPR001845">
    <property type="entry name" value="HTH_ArsR_DNA-bd_dom"/>
</dbReference>
<dbReference type="eggNOG" id="COG0640">
    <property type="taxonomic scope" value="Bacteria"/>
</dbReference>
<dbReference type="GO" id="GO:0046686">
    <property type="term" value="P:response to cadmium ion"/>
    <property type="evidence" value="ECO:0007669"/>
    <property type="project" value="UniProtKB-KW"/>
</dbReference>
<organism evidence="6 7">
    <name type="scientific">Desulfotomaculum nigrificans (strain DSM 14880 / VKM B-2319 / CO-1-SRB)</name>
    <name type="common">Desulfotomaculum carboxydivorans</name>
    <dbReference type="NCBI Taxonomy" id="868595"/>
    <lineage>
        <taxon>Bacteria</taxon>
        <taxon>Bacillati</taxon>
        <taxon>Bacillota</taxon>
        <taxon>Clostridia</taxon>
        <taxon>Eubacteriales</taxon>
        <taxon>Desulfotomaculaceae</taxon>
        <taxon>Desulfotomaculum</taxon>
    </lineage>
</organism>
<dbReference type="HOGENOM" id="CLU_097806_7_3_9"/>
<dbReference type="Gene3D" id="1.10.10.10">
    <property type="entry name" value="Winged helix-like DNA-binding domain superfamily/Winged helix DNA-binding domain"/>
    <property type="match status" value="1"/>
</dbReference>
<dbReference type="InterPro" id="IPR011991">
    <property type="entry name" value="ArsR-like_HTH"/>
</dbReference>
<name>F6B329_DESCC</name>
<dbReference type="GO" id="GO:0003700">
    <property type="term" value="F:DNA-binding transcription factor activity"/>
    <property type="evidence" value="ECO:0007669"/>
    <property type="project" value="InterPro"/>
</dbReference>
<feature type="domain" description="HTH arsR-type" evidence="5">
    <location>
        <begin position="22"/>
        <end position="116"/>
    </location>
</feature>
<dbReference type="RefSeq" id="WP_013810003.1">
    <property type="nucleotide sequence ID" value="NC_015565.1"/>
</dbReference>
<dbReference type="STRING" id="868595.Desca_1063"/>
<dbReference type="PROSITE" id="PS00846">
    <property type="entry name" value="HTH_ARSR_1"/>
    <property type="match status" value="1"/>
</dbReference>
<evidence type="ECO:0000259" key="5">
    <source>
        <dbReference type="PROSITE" id="PS50987"/>
    </source>
</evidence>
<keyword evidence="2" id="KW-0238">DNA-binding</keyword>
<dbReference type="PANTHER" id="PTHR43132">
    <property type="entry name" value="ARSENICAL RESISTANCE OPERON REPRESSOR ARSR-RELATED"/>
    <property type="match status" value="1"/>
</dbReference>
<gene>
    <name evidence="6" type="ordered locus">Desca_1063</name>
</gene>
<dbReference type="AlphaFoldDB" id="F6B329"/>
<dbReference type="EMBL" id="CP002736">
    <property type="protein sequence ID" value="AEF93933.1"/>
    <property type="molecule type" value="Genomic_DNA"/>
</dbReference>
<evidence type="ECO:0000313" key="7">
    <source>
        <dbReference type="Proteomes" id="UP000009226"/>
    </source>
</evidence>
<accession>F6B329</accession>
<dbReference type="InterPro" id="IPR036388">
    <property type="entry name" value="WH-like_DNA-bd_sf"/>
</dbReference>
<keyword evidence="1" id="KW-0805">Transcription regulation</keyword>
<proteinExistence type="predicted"/>
<keyword evidence="7" id="KW-1185">Reference proteome</keyword>
<dbReference type="KEGG" id="dca:Desca_1063"/>
<dbReference type="PANTHER" id="PTHR43132:SF6">
    <property type="entry name" value="HTH-TYPE TRANSCRIPTIONAL REPRESSOR CZRA"/>
    <property type="match status" value="1"/>
</dbReference>
<evidence type="ECO:0000256" key="2">
    <source>
        <dbReference type="ARBA" id="ARBA00023125"/>
    </source>
</evidence>
<protein>
    <submittedName>
        <fullName evidence="6">Transcriptional regulator, ArsR family</fullName>
    </submittedName>
</protein>
<dbReference type="SMART" id="SM00418">
    <property type="entry name" value="HTH_ARSR"/>
    <property type="match status" value="1"/>
</dbReference>
<dbReference type="Proteomes" id="UP000009226">
    <property type="component" value="Chromosome"/>
</dbReference>
<dbReference type="PRINTS" id="PR00778">
    <property type="entry name" value="HTHARSR"/>
</dbReference>
<keyword evidence="4" id="KW-0105">Cadmium resistance</keyword>
<dbReference type="SUPFAM" id="SSF46785">
    <property type="entry name" value="Winged helix' DNA-binding domain"/>
    <property type="match status" value="1"/>
</dbReference>
<dbReference type="InterPro" id="IPR018334">
    <property type="entry name" value="ArsR_HTH"/>
</dbReference>
<evidence type="ECO:0000256" key="3">
    <source>
        <dbReference type="ARBA" id="ARBA00023163"/>
    </source>
</evidence>
<evidence type="ECO:0000256" key="1">
    <source>
        <dbReference type="ARBA" id="ARBA00023015"/>
    </source>
</evidence>
<dbReference type="NCBIfam" id="NF033788">
    <property type="entry name" value="HTH_metalloreg"/>
    <property type="match status" value="1"/>
</dbReference>
<reference evidence="6 7" key="1">
    <citation type="submission" date="2011-05" db="EMBL/GenBank/DDBJ databases">
        <title>Complete sequence of Desulfotomaculum carboxydivorans CO-1-SRB.</title>
        <authorList>
            <consortium name="US DOE Joint Genome Institute"/>
            <person name="Lucas S."/>
            <person name="Han J."/>
            <person name="Lapidus A."/>
            <person name="Cheng J.-F."/>
            <person name="Goodwin L."/>
            <person name="Pitluck S."/>
            <person name="Peters L."/>
            <person name="Mikhailova N."/>
            <person name="Lu M."/>
            <person name="Han C."/>
            <person name="Tapia R."/>
            <person name="Land M."/>
            <person name="Hauser L."/>
            <person name="Kyrpides N."/>
            <person name="Ivanova N."/>
            <person name="Pagani I."/>
            <person name="Stams A."/>
            <person name="Plugge C."/>
            <person name="Muyzer G."/>
            <person name="Kuever J."/>
            <person name="Parshina S."/>
            <person name="Ivanova A."/>
            <person name="Nazina T."/>
            <person name="Woyke T."/>
        </authorList>
    </citation>
    <scope>NUCLEOTIDE SEQUENCE [LARGE SCALE GENOMIC DNA]</scope>
    <source>
        <strain evidence="7">DSM 14880 / VKM B-2319 / CO-1-SRB</strain>
    </source>
</reference>
<dbReference type="GO" id="GO:0003677">
    <property type="term" value="F:DNA binding"/>
    <property type="evidence" value="ECO:0007669"/>
    <property type="project" value="UniProtKB-KW"/>
</dbReference>
<dbReference type="Pfam" id="PF01022">
    <property type="entry name" value="HTH_5"/>
    <property type="match status" value="1"/>
</dbReference>
<dbReference type="InterPro" id="IPR051011">
    <property type="entry name" value="Metal_resp_trans_reg"/>
</dbReference>
<dbReference type="PROSITE" id="PS50987">
    <property type="entry name" value="HTH_ARSR_2"/>
    <property type="match status" value="1"/>
</dbReference>